<feature type="domain" description="Thiamine phosphate synthase/TenI" evidence="3">
    <location>
        <begin position="3"/>
        <end position="174"/>
    </location>
</feature>
<reference evidence="4 5" key="1">
    <citation type="submission" date="2019-09" db="EMBL/GenBank/DDBJ databases">
        <title>Genome sequence and assembly of Flavobacterium sp.</title>
        <authorList>
            <person name="Chhetri G."/>
        </authorList>
    </citation>
    <scope>NUCLEOTIDE SEQUENCE [LARGE SCALE GENOMIC DNA]</scope>
    <source>
        <strain evidence="4 5">SNL9</strain>
    </source>
</reference>
<dbReference type="AlphaFoldDB" id="A0A5M6CC79"/>
<dbReference type="GO" id="GO:0004789">
    <property type="term" value="F:thiamine-phosphate diphosphorylase activity"/>
    <property type="evidence" value="ECO:0007669"/>
    <property type="project" value="TreeGrafter"/>
</dbReference>
<dbReference type="GO" id="GO:0009228">
    <property type="term" value="P:thiamine biosynthetic process"/>
    <property type="evidence" value="ECO:0007669"/>
    <property type="project" value="UniProtKB-KW"/>
</dbReference>
<evidence type="ECO:0000256" key="2">
    <source>
        <dbReference type="ARBA" id="ARBA00022977"/>
    </source>
</evidence>
<dbReference type="Proteomes" id="UP000325141">
    <property type="component" value="Unassembled WGS sequence"/>
</dbReference>
<dbReference type="EMBL" id="VWSG01000012">
    <property type="protein sequence ID" value="KAA5532080.1"/>
    <property type="molecule type" value="Genomic_DNA"/>
</dbReference>
<keyword evidence="5" id="KW-1185">Reference proteome</keyword>
<comment type="pathway">
    <text evidence="1">Cofactor biosynthesis; thiamine diphosphate biosynthesis.</text>
</comment>
<keyword evidence="2" id="KW-0784">Thiamine biosynthesis</keyword>
<dbReference type="CDD" id="cd00564">
    <property type="entry name" value="TMP_TenI"/>
    <property type="match status" value="1"/>
</dbReference>
<comment type="caution">
    <text evidence="4">The sequence shown here is derived from an EMBL/GenBank/DDBJ whole genome shotgun (WGS) entry which is preliminary data.</text>
</comment>
<dbReference type="Pfam" id="PF02581">
    <property type="entry name" value="TMP-TENI"/>
    <property type="match status" value="1"/>
</dbReference>
<organism evidence="4 5">
    <name type="scientific">Paenimyroides baculatum</name>
    <dbReference type="NCBI Taxonomy" id="2608000"/>
    <lineage>
        <taxon>Bacteria</taxon>
        <taxon>Pseudomonadati</taxon>
        <taxon>Bacteroidota</taxon>
        <taxon>Flavobacteriia</taxon>
        <taxon>Flavobacteriales</taxon>
        <taxon>Flavobacteriaceae</taxon>
        <taxon>Paenimyroides</taxon>
    </lineage>
</organism>
<dbReference type="SUPFAM" id="SSF51391">
    <property type="entry name" value="Thiamin phosphate synthase"/>
    <property type="match status" value="1"/>
</dbReference>
<accession>A0A5M6CC79</accession>
<gene>
    <name evidence="4" type="ORF">F0460_13810</name>
</gene>
<dbReference type="InterPro" id="IPR036206">
    <property type="entry name" value="ThiamineP_synth_sf"/>
</dbReference>
<proteinExistence type="predicted"/>
<dbReference type="GO" id="GO:0005737">
    <property type="term" value="C:cytoplasm"/>
    <property type="evidence" value="ECO:0007669"/>
    <property type="project" value="TreeGrafter"/>
</dbReference>
<name>A0A5M6CC79_9FLAO</name>
<dbReference type="InterPro" id="IPR013785">
    <property type="entry name" value="Aldolase_TIM"/>
</dbReference>
<dbReference type="InterPro" id="IPR022998">
    <property type="entry name" value="ThiamineP_synth_TenI"/>
</dbReference>
<protein>
    <submittedName>
        <fullName evidence="4">Thiamine phosphate synthase</fullName>
    </submittedName>
</protein>
<dbReference type="PANTHER" id="PTHR20857:SF15">
    <property type="entry name" value="THIAMINE-PHOSPHATE SYNTHASE"/>
    <property type="match status" value="1"/>
</dbReference>
<evidence type="ECO:0000256" key="1">
    <source>
        <dbReference type="ARBA" id="ARBA00004948"/>
    </source>
</evidence>
<dbReference type="Gene3D" id="3.20.20.70">
    <property type="entry name" value="Aldolase class I"/>
    <property type="match status" value="1"/>
</dbReference>
<sequence length="195" mass="22411">MILIISPEEPATDETACVNSFFENGLDLFHVRKYAFSDDEMQNYLNAVDQKFRNQIVLHSHFHLAKELGIHRLHLREVERERKSYLPFTNYTLSTSVHSIDDFNALDNIWQYAFLSPVFSSISKSGYGRDNTVLNELKRKNNPSVQLIGLGGIHKENCQQVLKNGADGISLLGSIWRSHDPLNTFLLCRKIVQLY</sequence>
<dbReference type="PANTHER" id="PTHR20857">
    <property type="entry name" value="THIAMINE-PHOSPHATE PYROPHOSPHORYLASE"/>
    <property type="match status" value="1"/>
</dbReference>
<evidence type="ECO:0000313" key="4">
    <source>
        <dbReference type="EMBL" id="KAA5532080.1"/>
    </source>
</evidence>
<evidence type="ECO:0000313" key="5">
    <source>
        <dbReference type="Proteomes" id="UP000325141"/>
    </source>
</evidence>
<dbReference type="RefSeq" id="WP_150014233.1">
    <property type="nucleotide sequence ID" value="NZ_VWSG01000012.1"/>
</dbReference>
<evidence type="ECO:0000259" key="3">
    <source>
        <dbReference type="Pfam" id="PF02581"/>
    </source>
</evidence>